<dbReference type="Proteomes" id="UP001162131">
    <property type="component" value="Unassembled WGS sequence"/>
</dbReference>
<accession>A0AAU9KCD7</accession>
<dbReference type="SUPFAM" id="SSF82199">
    <property type="entry name" value="SET domain"/>
    <property type="match status" value="1"/>
</dbReference>
<keyword evidence="3" id="KW-1185">Reference proteome</keyword>
<dbReference type="CDD" id="cd10527">
    <property type="entry name" value="SET_LSMT"/>
    <property type="match status" value="1"/>
</dbReference>
<proteinExistence type="predicted"/>
<dbReference type="Pfam" id="PF00856">
    <property type="entry name" value="SET"/>
    <property type="match status" value="1"/>
</dbReference>
<name>A0AAU9KCD7_9CILI</name>
<dbReference type="PANTHER" id="PTHR13271">
    <property type="entry name" value="UNCHARACTERIZED PUTATIVE METHYLTRANSFERASE"/>
    <property type="match status" value="1"/>
</dbReference>
<dbReference type="GO" id="GO:0016279">
    <property type="term" value="F:protein-lysine N-methyltransferase activity"/>
    <property type="evidence" value="ECO:0007669"/>
    <property type="project" value="TreeGrafter"/>
</dbReference>
<dbReference type="AlphaFoldDB" id="A0AAU9KCD7"/>
<gene>
    <name evidence="2" type="ORF">BSTOLATCC_MIC53665</name>
</gene>
<evidence type="ECO:0000259" key="1">
    <source>
        <dbReference type="PROSITE" id="PS50280"/>
    </source>
</evidence>
<protein>
    <recommendedName>
        <fullName evidence="1">SET domain-containing protein</fullName>
    </recommendedName>
</protein>
<reference evidence="2" key="1">
    <citation type="submission" date="2021-09" db="EMBL/GenBank/DDBJ databases">
        <authorList>
            <consortium name="AG Swart"/>
            <person name="Singh M."/>
            <person name="Singh A."/>
            <person name="Seah K."/>
            <person name="Emmerich C."/>
        </authorList>
    </citation>
    <scope>NUCLEOTIDE SEQUENCE</scope>
    <source>
        <strain evidence="2">ATCC30299</strain>
    </source>
</reference>
<dbReference type="InterPro" id="IPR001214">
    <property type="entry name" value="SET_dom"/>
</dbReference>
<dbReference type="InterPro" id="IPR046341">
    <property type="entry name" value="SET_dom_sf"/>
</dbReference>
<organism evidence="2 3">
    <name type="scientific">Blepharisma stoltei</name>
    <dbReference type="NCBI Taxonomy" id="1481888"/>
    <lineage>
        <taxon>Eukaryota</taxon>
        <taxon>Sar</taxon>
        <taxon>Alveolata</taxon>
        <taxon>Ciliophora</taxon>
        <taxon>Postciliodesmatophora</taxon>
        <taxon>Heterotrichea</taxon>
        <taxon>Heterotrichida</taxon>
        <taxon>Blepharismidae</taxon>
        <taxon>Blepharisma</taxon>
    </lineage>
</organism>
<comment type="caution">
    <text evidence="2">The sequence shown here is derived from an EMBL/GenBank/DDBJ whole genome shotgun (WGS) entry which is preliminary data.</text>
</comment>
<feature type="domain" description="SET" evidence="1">
    <location>
        <begin position="17"/>
        <end position="236"/>
    </location>
</feature>
<evidence type="ECO:0000313" key="3">
    <source>
        <dbReference type="Proteomes" id="UP001162131"/>
    </source>
</evidence>
<dbReference type="InterPro" id="IPR050600">
    <property type="entry name" value="SETD3_SETD6_MTase"/>
</dbReference>
<dbReference type="PROSITE" id="PS50280">
    <property type="entry name" value="SET"/>
    <property type="match status" value="1"/>
</dbReference>
<dbReference type="Gene3D" id="3.90.1410.10">
    <property type="entry name" value="set domain protein methyltransferase, domain 1"/>
    <property type="match status" value="1"/>
</dbReference>
<dbReference type="EMBL" id="CAJZBQ010000053">
    <property type="protein sequence ID" value="CAG9331600.1"/>
    <property type="molecule type" value="Genomic_DNA"/>
</dbReference>
<sequence length="426" mass="49706">MEHLFKTAPAGLIRAWQPIEPSIYFPIRVKSQQEAIGLIADTDIPFRSTILEIKHYIPGFKLLHIPQMKSQLISDVFQYLQEIHPHKPDLHQRLNIGFQISYISRNLGHILHDYLDSWPTDYKKSSELYQGGRTNSWGLSNANSLEKSMLIETYETIYKNSKGYVAGVSEPEHQWSLIESYKRAINTNDGLCVIPLMDHMNHAYKPNCEIYRELGSYSLIAERDIKAGEELTRNFGNLSSVDFLWRFGFLDEDNPDKNTIINAEVDPSWPDLLRKFGITDNSPITELDNPNNYTMKSLKKALLKKYNITELSEFKITRPPLPDMEKVHKILFWKLKDFKDIGIKSVEDILNLDFSQEVCEKVRDRANYFIYLTMLQNKRIKEAKKNSNPVLAKFEDIEYQLFLENENYYFQRLGKFADKAKNIKFG</sequence>
<evidence type="ECO:0000313" key="2">
    <source>
        <dbReference type="EMBL" id="CAG9331600.1"/>
    </source>
</evidence>
<dbReference type="PANTHER" id="PTHR13271:SF151">
    <property type="entry name" value="SET DOMAIN-CONTAINING PROTEIN 4"/>
    <property type="match status" value="1"/>
</dbReference>